<keyword evidence="1" id="KW-0812">Transmembrane</keyword>
<keyword evidence="3" id="KW-1185">Reference proteome</keyword>
<evidence type="ECO:0000313" key="3">
    <source>
        <dbReference type="Proteomes" id="UP001610818"/>
    </source>
</evidence>
<evidence type="ECO:0000313" key="2">
    <source>
        <dbReference type="EMBL" id="MFH8545216.1"/>
    </source>
</evidence>
<keyword evidence="1" id="KW-1133">Transmembrane helix</keyword>
<dbReference type="EMBL" id="JBIRGQ010000002">
    <property type="protein sequence ID" value="MFH8545216.1"/>
    <property type="molecule type" value="Genomic_DNA"/>
</dbReference>
<sequence>MFAGISALGAIVFMLLGLIVYLLPSLIAFNRGIDDRYLVLVVNIFLGVSLIGWLVALYLATRKPKQQEPKQQAETAA</sequence>
<comment type="caution">
    <text evidence="2">The sequence shown here is derived from an EMBL/GenBank/DDBJ whole genome shotgun (WGS) entry which is preliminary data.</text>
</comment>
<feature type="transmembrane region" description="Helical" evidence="1">
    <location>
        <begin position="7"/>
        <end position="31"/>
    </location>
</feature>
<proteinExistence type="predicted"/>
<evidence type="ECO:0000256" key="1">
    <source>
        <dbReference type="SAM" id="Phobius"/>
    </source>
</evidence>
<dbReference type="Proteomes" id="UP001610818">
    <property type="component" value="Unassembled WGS sequence"/>
</dbReference>
<feature type="transmembrane region" description="Helical" evidence="1">
    <location>
        <begin position="37"/>
        <end position="60"/>
    </location>
</feature>
<accession>A0ABW7QJV3</accession>
<dbReference type="InterPro" id="IPR016410">
    <property type="entry name" value="Phage_imm"/>
</dbReference>
<dbReference type="RefSeq" id="WP_397710032.1">
    <property type="nucleotide sequence ID" value="NZ_JBIRGN010000002.1"/>
</dbReference>
<protein>
    <submittedName>
        <fullName evidence="2">Superinfection immunity protein</fullName>
    </submittedName>
</protein>
<organism evidence="2 3">
    <name type="scientific">Streptomyces longisporoflavus</name>
    <dbReference type="NCBI Taxonomy" id="28044"/>
    <lineage>
        <taxon>Bacteria</taxon>
        <taxon>Bacillati</taxon>
        <taxon>Actinomycetota</taxon>
        <taxon>Actinomycetes</taxon>
        <taxon>Kitasatosporales</taxon>
        <taxon>Streptomycetaceae</taxon>
        <taxon>Streptomyces</taxon>
    </lineage>
</organism>
<gene>
    <name evidence="2" type="ORF">ACH4F9_09480</name>
</gene>
<dbReference type="Pfam" id="PF14373">
    <property type="entry name" value="Imm_superinfect"/>
    <property type="match status" value="1"/>
</dbReference>
<reference evidence="2 3" key="1">
    <citation type="submission" date="2024-10" db="EMBL/GenBank/DDBJ databases">
        <title>The Natural Products Discovery Center: Release of the First 8490 Sequenced Strains for Exploring Actinobacteria Biosynthetic Diversity.</title>
        <authorList>
            <person name="Kalkreuter E."/>
            <person name="Kautsar S.A."/>
            <person name="Yang D."/>
            <person name="Bader C.D."/>
            <person name="Teijaro C.N."/>
            <person name="Fluegel L."/>
            <person name="Davis C.M."/>
            <person name="Simpson J.R."/>
            <person name="Lauterbach L."/>
            <person name="Steele A.D."/>
            <person name="Gui C."/>
            <person name="Meng S."/>
            <person name="Li G."/>
            <person name="Viehrig K."/>
            <person name="Ye F."/>
            <person name="Su P."/>
            <person name="Kiefer A.F."/>
            <person name="Nichols A."/>
            <person name="Cepeda A.J."/>
            <person name="Yan W."/>
            <person name="Fan B."/>
            <person name="Jiang Y."/>
            <person name="Adhikari A."/>
            <person name="Zheng C.-J."/>
            <person name="Schuster L."/>
            <person name="Cowan T.M."/>
            <person name="Smanski M.J."/>
            <person name="Chevrette M.G."/>
            <person name="De Carvalho L.P.S."/>
            <person name="Shen B."/>
        </authorList>
    </citation>
    <scope>NUCLEOTIDE SEQUENCE [LARGE SCALE GENOMIC DNA]</scope>
    <source>
        <strain evidence="2 3">NPDC017990</strain>
    </source>
</reference>
<keyword evidence="1" id="KW-0472">Membrane</keyword>
<name>A0ABW7QJV3_9ACTN</name>